<evidence type="ECO:0000313" key="2">
    <source>
        <dbReference type="Proteomes" id="UP000094669"/>
    </source>
</evidence>
<proteinExistence type="predicted"/>
<organism evidence="1 2">
    <name type="scientific">Leptospira inadai serovar Lyme</name>
    <dbReference type="NCBI Taxonomy" id="293084"/>
    <lineage>
        <taxon>Bacteria</taxon>
        <taxon>Pseudomonadati</taxon>
        <taxon>Spirochaetota</taxon>
        <taxon>Spirochaetia</taxon>
        <taxon>Leptospirales</taxon>
        <taxon>Leptospiraceae</taxon>
        <taxon>Leptospira</taxon>
    </lineage>
</organism>
<dbReference type="RefSeq" id="WP_010409373.1">
    <property type="nucleotide sequence ID" value="NZ_MCRM02000001.1"/>
</dbReference>
<name>A0ABX4YP49_9LEPT</name>
<dbReference type="EMBL" id="MCRM02000001">
    <property type="protein sequence ID" value="PNV76757.1"/>
    <property type="molecule type" value="Genomic_DNA"/>
</dbReference>
<evidence type="ECO:0000313" key="1">
    <source>
        <dbReference type="EMBL" id="PNV76757.1"/>
    </source>
</evidence>
<comment type="caution">
    <text evidence="1">The sequence shown here is derived from an EMBL/GenBank/DDBJ whole genome shotgun (WGS) entry which is preliminary data.</text>
</comment>
<sequence length="133" mass="14441">MAIHYKSADLNTVLPTQWADIPQLTPLVFKGAEVFEAFNVTLTLPMIKLLGPPPVGGLISIRLVQDGGTVLSELEWVGNSQIMLYPFLSATGDIVSRGGRVSISAQWRVTNTSLQFKAIGLGYLTVIVDRKAE</sequence>
<keyword evidence="2" id="KW-1185">Reference proteome</keyword>
<dbReference type="Proteomes" id="UP000094669">
    <property type="component" value="Unassembled WGS sequence"/>
</dbReference>
<reference evidence="1" key="1">
    <citation type="submission" date="2018-01" db="EMBL/GenBank/DDBJ databases">
        <title>Genomic characterization of Leptospira inadai serogroup Lyme isolated from captured rat in Brazil and comparative analysis with human reference strain.</title>
        <authorList>
            <person name="Moreno L.Z."/>
            <person name="Loureiro A.P."/>
            <person name="Miraglia F."/>
            <person name="Kremer F.S."/>
            <person name="Eslabao M.R."/>
            <person name="Dellagostin O.A."/>
            <person name="Lilenbaum W."/>
            <person name="Moreno A.M."/>
        </authorList>
    </citation>
    <scope>NUCLEOTIDE SEQUENCE [LARGE SCALE GENOMIC DNA]</scope>
    <source>
        <strain evidence="1">M34/99</strain>
    </source>
</reference>
<accession>A0ABX4YP49</accession>
<gene>
    <name evidence="1" type="ORF">BES34_000230</name>
</gene>
<protein>
    <submittedName>
        <fullName evidence="1">Uncharacterized protein</fullName>
    </submittedName>
</protein>